<name>A0ABS3VJL5_MICEH</name>
<keyword evidence="2" id="KW-0472">Membrane</keyword>
<evidence type="ECO:0000313" key="5">
    <source>
        <dbReference type="Proteomes" id="UP000823521"/>
    </source>
</evidence>
<dbReference type="InterPro" id="IPR012551">
    <property type="entry name" value="DUF1707_SHOCT-like"/>
</dbReference>
<gene>
    <name evidence="4" type="ORF">GSF22_01580</name>
</gene>
<keyword evidence="2" id="KW-0812">Transmembrane</keyword>
<keyword evidence="5" id="KW-1185">Reference proteome</keyword>
<reference evidence="4 5" key="1">
    <citation type="submission" date="2019-12" db="EMBL/GenBank/DDBJ databases">
        <title>Whole genome sequencing of endophytic Actinobacterium Micromonospora sp. MPMI6T.</title>
        <authorList>
            <person name="Evv R."/>
            <person name="Podile A.R."/>
        </authorList>
    </citation>
    <scope>NUCLEOTIDE SEQUENCE [LARGE SCALE GENOMIC DNA]</scope>
    <source>
        <strain evidence="4 5">MPMI6</strain>
    </source>
</reference>
<dbReference type="Pfam" id="PF08044">
    <property type="entry name" value="DUF1707"/>
    <property type="match status" value="1"/>
</dbReference>
<dbReference type="EMBL" id="WVUH01000004">
    <property type="protein sequence ID" value="MBO4204704.1"/>
    <property type="molecule type" value="Genomic_DNA"/>
</dbReference>
<feature type="domain" description="DUF1707" evidence="3">
    <location>
        <begin position="1"/>
        <end position="53"/>
    </location>
</feature>
<feature type="compositionally biased region" description="Basic residues" evidence="1">
    <location>
        <begin position="152"/>
        <end position="169"/>
    </location>
</feature>
<dbReference type="PANTHER" id="PTHR40763:SF4">
    <property type="entry name" value="DUF1707 DOMAIN-CONTAINING PROTEIN"/>
    <property type="match status" value="1"/>
</dbReference>
<evidence type="ECO:0000259" key="3">
    <source>
        <dbReference type="Pfam" id="PF08044"/>
    </source>
</evidence>
<feature type="transmembrane region" description="Helical" evidence="2">
    <location>
        <begin position="97"/>
        <end position="121"/>
    </location>
</feature>
<proteinExistence type="predicted"/>
<feature type="transmembrane region" description="Helical" evidence="2">
    <location>
        <begin position="127"/>
        <end position="145"/>
    </location>
</feature>
<keyword evidence="2" id="KW-1133">Transmembrane helix</keyword>
<accession>A0ABS3VJL5</accession>
<sequence>MRAADADREAVAERLRLALNEGRLGLDEYDDRLRRAYDARTYGELDALTTDLPGTVPLERSAVVPAAAAEVVTPTSISGPATGGGVAPWLFDVWGTWLRVTGIVVAIWLVTSLLTTDLLYFWPGWVIGPWGAVLAVRTVTGIATGEPQRWRTERKRKGKKGKKAGKRNR</sequence>
<comment type="caution">
    <text evidence="4">The sequence shown here is derived from an EMBL/GenBank/DDBJ whole genome shotgun (WGS) entry which is preliminary data.</text>
</comment>
<evidence type="ECO:0000313" key="4">
    <source>
        <dbReference type="EMBL" id="MBO4204704.1"/>
    </source>
</evidence>
<dbReference type="PANTHER" id="PTHR40763">
    <property type="entry name" value="MEMBRANE PROTEIN-RELATED"/>
    <property type="match status" value="1"/>
</dbReference>
<dbReference type="Proteomes" id="UP000823521">
    <property type="component" value="Unassembled WGS sequence"/>
</dbReference>
<protein>
    <submittedName>
        <fullName evidence="4">DUF1707 domain-containing protein</fullName>
    </submittedName>
</protein>
<feature type="region of interest" description="Disordered" evidence="1">
    <location>
        <begin position="147"/>
        <end position="169"/>
    </location>
</feature>
<evidence type="ECO:0000256" key="1">
    <source>
        <dbReference type="SAM" id="MobiDB-lite"/>
    </source>
</evidence>
<evidence type="ECO:0000256" key="2">
    <source>
        <dbReference type="SAM" id="Phobius"/>
    </source>
</evidence>
<organism evidence="4 5">
    <name type="scientific">Micromonospora echinofusca</name>
    <dbReference type="NCBI Taxonomy" id="47858"/>
    <lineage>
        <taxon>Bacteria</taxon>
        <taxon>Bacillati</taxon>
        <taxon>Actinomycetota</taxon>
        <taxon>Actinomycetes</taxon>
        <taxon>Micromonosporales</taxon>
        <taxon>Micromonosporaceae</taxon>
        <taxon>Micromonospora</taxon>
    </lineage>
</organism>